<gene>
    <name evidence="1" type="ORF">GO755_39030</name>
</gene>
<comment type="caution">
    <text evidence="1">The sequence shown here is derived from an EMBL/GenBank/DDBJ whole genome shotgun (WGS) entry which is preliminary data.</text>
</comment>
<evidence type="ECO:0000313" key="2">
    <source>
        <dbReference type="Proteomes" id="UP000436006"/>
    </source>
</evidence>
<proteinExistence type="predicted"/>
<evidence type="ECO:0000313" key="1">
    <source>
        <dbReference type="EMBL" id="MVM36073.1"/>
    </source>
</evidence>
<dbReference type="EMBL" id="WPIN01000030">
    <property type="protein sequence ID" value="MVM36073.1"/>
    <property type="molecule type" value="Genomic_DNA"/>
</dbReference>
<protein>
    <submittedName>
        <fullName evidence="1">Uncharacterized protein</fullName>
    </submittedName>
</protein>
<keyword evidence="2" id="KW-1185">Reference proteome</keyword>
<accession>A0A7K1SQV0</accession>
<sequence>MKKSKLALYKKALKKEVIRRLGRMQGPEAYRRQGNFLIPYWCYCGITVKAAAFAIVKWYRSDLALWNSFYHNFKEATGELVINSPGGELDPADGIKPELRTQLDMQWQGRTVYTPSSIAIDPIATVAY</sequence>
<dbReference type="RefSeq" id="WP_157590871.1">
    <property type="nucleotide sequence ID" value="NZ_WPIN01000030.1"/>
</dbReference>
<reference evidence="1 2" key="1">
    <citation type="submission" date="2019-12" db="EMBL/GenBank/DDBJ databases">
        <title>Spirosoma sp. HMF4905 genome sequencing and assembly.</title>
        <authorList>
            <person name="Kang H."/>
            <person name="Cha I."/>
            <person name="Kim H."/>
            <person name="Joh K."/>
        </authorList>
    </citation>
    <scope>NUCLEOTIDE SEQUENCE [LARGE SCALE GENOMIC DNA]</scope>
    <source>
        <strain evidence="1 2">HMF4905</strain>
    </source>
</reference>
<organism evidence="1 2">
    <name type="scientific">Spirosoma arboris</name>
    <dbReference type="NCBI Taxonomy" id="2682092"/>
    <lineage>
        <taxon>Bacteria</taxon>
        <taxon>Pseudomonadati</taxon>
        <taxon>Bacteroidota</taxon>
        <taxon>Cytophagia</taxon>
        <taxon>Cytophagales</taxon>
        <taxon>Cytophagaceae</taxon>
        <taxon>Spirosoma</taxon>
    </lineage>
</organism>
<dbReference type="Proteomes" id="UP000436006">
    <property type="component" value="Unassembled WGS sequence"/>
</dbReference>
<dbReference type="AlphaFoldDB" id="A0A7K1SQV0"/>
<name>A0A7K1SQV0_9BACT</name>